<organism evidence="1 2">
    <name type="scientific">Aspergillus puulaauensis</name>
    <dbReference type="NCBI Taxonomy" id="1220207"/>
    <lineage>
        <taxon>Eukaryota</taxon>
        <taxon>Fungi</taxon>
        <taxon>Dikarya</taxon>
        <taxon>Ascomycota</taxon>
        <taxon>Pezizomycotina</taxon>
        <taxon>Eurotiomycetes</taxon>
        <taxon>Eurotiomycetidae</taxon>
        <taxon>Eurotiales</taxon>
        <taxon>Aspergillaceae</taxon>
        <taxon>Aspergillus</taxon>
    </lineage>
</organism>
<dbReference type="EMBL" id="AP024443">
    <property type="protein sequence ID" value="BCS18787.1"/>
    <property type="molecule type" value="Genomic_DNA"/>
</dbReference>
<name>A0A7R7XC98_9EURO</name>
<reference evidence="1" key="2">
    <citation type="submission" date="2021-02" db="EMBL/GenBank/DDBJ databases">
        <title>Aspergillus puulaauensis MK2 genome sequence.</title>
        <authorList>
            <person name="Futagami T."/>
            <person name="Mori K."/>
            <person name="Kadooka C."/>
            <person name="Tanaka T."/>
        </authorList>
    </citation>
    <scope>NUCLEOTIDE SEQUENCE</scope>
    <source>
        <strain evidence="1">MK2</strain>
    </source>
</reference>
<dbReference type="KEGG" id="apuu:APUU_11615A"/>
<protein>
    <submittedName>
        <fullName evidence="1">Uncharacterized protein</fullName>
    </submittedName>
</protein>
<accession>A0A7R7XC98</accession>
<dbReference type="GeneID" id="64968792"/>
<dbReference type="Proteomes" id="UP000654913">
    <property type="component" value="Chromosome 1"/>
</dbReference>
<sequence>MLTNLGLQQNFQVGSDYRDLYISSDSPKQILGISEDKYVLSQTSASAPDELVLLNTATAFLQGRYPPLDASFASQSLNNGTNYTKPRVV</sequence>
<dbReference type="AlphaFoldDB" id="A0A7R7XC98"/>
<evidence type="ECO:0000313" key="2">
    <source>
        <dbReference type="Proteomes" id="UP000654913"/>
    </source>
</evidence>
<dbReference type="InterPro" id="IPR029033">
    <property type="entry name" value="His_PPase_superfam"/>
</dbReference>
<dbReference type="RefSeq" id="XP_041550981.1">
    <property type="nucleotide sequence ID" value="XM_041697725.1"/>
</dbReference>
<proteinExistence type="predicted"/>
<dbReference type="Gene3D" id="3.40.50.1240">
    <property type="entry name" value="Phosphoglycerate mutase-like"/>
    <property type="match status" value="1"/>
</dbReference>
<evidence type="ECO:0000313" key="1">
    <source>
        <dbReference type="EMBL" id="BCS18787.1"/>
    </source>
</evidence>
<keyword evidence="2" id="KW-1185">Reference proteome</keyword>
<dbReference type="OrthoDB" id="258392at2759"/>
<gene>
    <name evidence="1" type="ORF">APUU_11615A</name>
</gene>
<reference evidence="1" key="1">
    <citation type="submission" date="2021-01" db="EMBL/GenBank/DDBJ databases">
        <authorList>
            <consortium name="Aspergillus puulaauensis MK2 genome sequencing consortium"/>
            <person name="Kazuki M."/>
            <person name="Futagami T."/>
        </authorList>
    </citation>
    <scope>NUCLEOTIDE SEQUENCE</scope>
    <source>
        <strain evidence="1">MK2</strain>
    </source>
</reference>
<dbReference type="SUPFAM" id="SSF53254">
    <property type="entry name" value="Phosphoglycerate mutase-like"/>
    <property type="match status" value="1"/>
</dbReference>